<reference evidence="1 2" key="1">
    <citation type="journal article" date="2010" name="Nat. Biotechnol.">
        <title>Genome sequence of the model mushroom Schizophyllum commune.</title>
        <authorList>
            <person name="Ohm R.A."/>
            <person name="de Jong J.F."/>
            <person name="Lugones L.G."/>
            <person name="Aerts A."/>
            <person name="Kothe E."/>
            <person name="Stajich J.E."/>
            <person name="de Vries R.P."/>
            <person name="Record E."/>
            <person name="Levasseur A."/>
            <person name="Baker S.E."/>
            <person name="Bartholomew K.A."/>
            <person name="Coutinho P.M."/>
            <person name="Erdmann S."/>
            <person name="Fowler T.J."/>
            <person name="Gathman A.C."/>
            <person name="Lombard V."/>
            <person name="Henrissat B."/>
            <person name="Knabe N."/>
            <person name="Kuees U."/>
            <person name="Lilly W.W."/>
            <person name="Lindquist E."/>
            <person name="Lucas S."/>
            <person name="Magnuson J.K."/>
            <person name="Piumi F."/>
            <person name="Raudaskoski M."/>
            <person name="Salamov A."/>
            <person name="Schmutz J."/>
            <person name="Schwarze F.W.M.R."/>
            <person name="vanKuyk P.A."/>
            <person name="Horton J.S."/>
            <person name="Grigoriev I.V."/>
            <person name="Woesten H.A.B."/>
        </authorList>
    </citation>
    <scope>NUCLEOTIDE SEQUENCE [LARGE SCALE GENOMIC DNA]</scope>
    <source>
        <strain evidence="2">H4-8 / FGSC 9210</strain>
    </source>
</reference>
<accession>D8Q465</accession>
<dbReference type="HOGENOM" id="CLU_3088573_0_0_1"/>
<dbReference type="InParanoid" id="D8Q465"/>
<dbReference type="AlphaFoldDB" id="D8Q465"/>
<keyword evidence="2" id="KW-1185">Reference proteome</keyword>
<proteinExistence type="predicted"/>
<dbReference type="Proteomes" id="UP000007431">
    <property type="component" value="Unassembled WGS sequence"/>
</dbReference>
<protein>
    <submittedName>
        <fullName evidence="1">Expressed protein</fullName>
    </submittedName>
</protein>
<evidence type="ECO:0000313" key="1">
    <source>
        <dbReference type="EMBL" id="EFI96746.1"/>
    </source>
</evidence>
<name>D8Q465_SCHCM</name>
<dbReference type="EMBL" id="GL377306">
    <property type="protein sequence ID" value="EFI96746.1"/>
    <property type="molecule type" value="Genomic_DNA"/>
</dbReference>
<evidence type="ECO:0000313" key="2">
    <source>
        <dbReference type="Proteomes" id="UP000007431"/>
    </source>
</evidence>
<organism evidence="2">
    <name type="scientific">Schizophyllum commune (strain H4-8 / FGSC 9210)</name>
    <name type="common">Split gill fungus</name>
    <dbReference type="NCBI Taxonomy" id="578458"/>
    <lineage>
        <taxon>Eukaryota</taxon>
        <taxon>Fungi</taxon>
        <taxon>Dikarya</taxon>
        <taxon>Basidiomycota</taxon>
        <taxon>Agaricomycotina</taxon>
        <taxon>Agaricomycetes</taxon>
        <taxon>Agaricomycetidae</taxon>
        <taxon>Agaricales</taxon>
        <taxon>Schizophyllaceae</taxon>
        <taxon>Schizophyllum</taxon>
    </lineage>
</organism>
<gene>
    <name evidence="1" type="ORF">SCHCODRAFT_11185</name>
</gene>
<sequence length="52" mass="5812">MKRIWIARPLGILVMLAGGVLDDLGRELFKKRISPSSSCARRGSWEAPPPDY</sequence>